<dbReference type="PANTHER" id="PTHR33372">
    <property type="match status" value="1"/>
</dbReference>
<evidence type="ECO:0000256" key="1">
    <source>
        <dbReference type="SAM" id="Phobius"/>
    </source>
</evidence>
<dbReference type="InterPro" id="IPR021788">
    <property type="entry name" value="CPP1-like"/>
</dbReference>
<dbReference type="GO" id="GO:0031969">
    <property type="term" value="C:chloroplast membrane"/>
    <property type="evidence" value="ECO:0007669"/>
    <property type="project" value="TreeGrafter"/>
</dbReference>
<accession>A0A5B8MUM2</accession>
<keyword evidence="1" id="KW-0472">Membrane</keyword>
<gene>
    <name evidence="2" type="ORF">A3770_10p58530</name>
</gene>
<dbReference type="Proteomes" id="UP000316726">
    <property type="component" value="Chromosome 10"/>
</dbReference>
<feature type="transmembrane region" description="Helical" evidence="1">
    <location>
        <begin position="219"/>
        <end position="241"/>
    </location>
</feature>
<reference evidence="2 3" key="1">
    <citation type="submission" date="2018-07" db="EMBL/GenBank/DDBJ databases">
        <title>The complete nuclear genome of the prasinophyte Chloropicon primus (CCMP1205).</title>
        <authorList>
            <person name="Pombert J.-F."/>
            <person name="Otis C."/>
            <person name="Turmel M."/>
            <person name="Lemieux C."/>
        </authorList>
    </citation>
    <scope>NUCLEOTIDE SEQUENCE [LARGE SCALE GENOMIC DNA]</scope>
    <source>
        <strain evidence="2 3">CCMP1205</strain>
    </source>
</reference>
<keyword evidence="1" id="KW-1133">Transmembrane helix</keyword>
<organism evidence="2 3">
    <name type="scientific">Chloropicon primus</name>
    <dbReference type="NCBI Taxonomy" id="1764295"/>
    <lineage>
        <taxon>Eukaryota</taxon>
        <taxon>Viridiplantae</taxon>
        <taxon>Chlorophyta</taxon>
        <taxon>Chloropicophyceae</taxon>
        <taxon>Chloropicales</taxon>
        <taxon>Chloropicaceae</taxon>
        <taxon>Chloropicon</taxon>
    </lineage>
</organism>
<name>A0A5B8MUM2_9CHLO</name>
<dbReference type="PANTHER" id="PTHR33372:SF10">
    <property type="entry name" value="OS03G0137300 PROTEIN"/>
    <property type="match status" value="1"/>
</dbReference>
<keyword evidence="3" id="KW-1185">Reference proteome</keyword>
<evidence type="ECO:0000313" key="3">
    <source>
        <dbReference type="Proteomes" id="UP000316726"/>
    </source>
</evidence>
<protein>
    <submittedName>
        <fullName evidence="2">Uncharacterized protein</fullName>
    </submittedName>
</protein>
<feature type="transmembrane region" description="Helical" evidence="1">
    <location>
        <begin position="253"/>
        <end position="273"/>
    </location>
</feature>
<sequence>MTSRVSVRKVWMIQGRQRLRRPCGRVARRRDCAMAASSSPGGGDDKAGSMDLESAREMFGVPTGASFDEVLRAKKKLRANSDHEQETIDAAYDVLLMDSLRNRQEGKGVSKDVRYADVPKAKPVAQVANELLQKLPGNVQVQVGSRGSRSRGEEESSLPLEALNAQNVTFGLISLWVLAQAVSSPVSYAYDNPGSQIAAAVIASLYFQRQEKGQSIGRAAAITFGGLLIGTLAGSGVEALVRVDISPFLGFHSPAMVVGEFSVVGVWLACAFLL</sequence>
<keyword evidence="1" id="KW-0812">Transmembrane</keyword>
<dbReference type="OrthoDB" id="513574at2759"/>
<proteinExistence type="predicted"/>
<dbReference type="Pfam" id="PF11833">
    <property type="entry name" value="CPP1-like"/>
    <property type="match status" value="1"/>
</dbReference>
<dbReference type="STRING" id="1764295.A0A5B8MUM2"/>
<dbReference type="AlphaFoldDB" id="A0A5B8MUM2"/>
<evidence type="ECO:0000313" key="2">
    <source>
        <dbReference type="EMBL" id="QDZ23335.1"/>
    </source>
</evidence>
<dbReference type="EMBL" id="CP031043">
    <property type="protein sequence ID" value="QDZ23335.1"/>
    <property type="molecule type" value="Genomic_DNA"/>
</dbReference>